<evidence type="ECO:0000313" key="2">
    <source>
        <dbReference type="Proteomes" id="UP001143910"/>
    </source>
</evidence>
<evidence type="ECO:0000313" key="1">
    <source>
        <dbReference type="EMBL" id="KAJ2979580.1"/>
    </source>
</evidence>
<accession>A0ACC1NJS5</accession>
<proteinExistence type="predicted"/>
<keyword evidence="2" id="KW-1185">Reference proteome</keyword>
<sequence>MPTTVTEDDDAIDVVMELSSSTAPQARRRVVGAVHNDRVEPKSNLYYQRNIQEMAALRDRVAALEAELHFADRELRKVKDREQKLLDKILDKSQGGQFYDSDLVHSFRNIREEIQRLAKSPLYTTGGNTRRPWVAENSDNEAFFEQWYGVPRKERQLLIRGEMFGYLHRYIFACNLFGISATGVAEALTFRDMETNLNHFERVLQNQGVEEDVVTDWRVTTLKCIRLAALTQTPGADVAEKMFRYFERLTAENLSDSDLEKLRQRILLLCQDATKLKLLMRSSHEGYECWMAREGTALTEIGDWAEAYAEYNGNNKDMGQVVYLTMFGALVKRPKYEGGGEIVLEKAQVVTSG</sequence>
<protein>
    <submittedName>
        <fullName evidence="1">Uncharacterized protein</fullName>
    </submittedName>
</protein>
<comment type="caution">
    <text evidence="1">The sequence shown here is derived from an EMBL/GenBank/DDBJ whole genome shotgun (WGS) entry which is preliminary data.</text>
</comment>
<name>A0ACC1NJS5_9HYPO</name>
<dbReference type="Proteomes" id="UP001143910">
    <property type="component" value="Unassembled WGS sequence"/>
</dbReference>
<organism evidence="1 2">
    <name type="scientific">Zarea fungicola</name>
    <dbReference type="NCBI Taxonomy" id="93591"/>
    <lineage>
        <taxon>Eukaryota</taxon>
        <taxon>Fungi</taxon>
        <taxon>Dikarya</taxon>
        <taxon>Ascomycota</taxon>
        <taxon>Pezizomycotina</taxon>
        <taxon>Sordariomycetes</taxon>
        <taxon>Hypocreomycetidae</taxon>
        <taxon>Hypocreales</taxon>
        <taxon>Cordycipitaceae</taxon>
        <taxon>Zarea</taxon>
    </lineage>
</organism>
<dbReference type="EMBL" id="JANJQO010000270">
    <property type="protein sequence ID" value="KAJ2979580.1"/>
    <property type="molecule type" value="Genomic_DNA"/>
</dbReference>
<reference evidence="1" key="1">
    <citation type="submission" date="2022-08" db="EMBL/GenBank/DDBJ databases">
        <title>Genome Sequence of Lecanicillium fungicola.</title>
        <authorList>
            <person name="Buettner E."/>
        </authorList>
    </citation>
    <scope>NUCLEOTIDE SEQUENCE</scope>
    <source>
        <strain evidence="1">Babe33</strain>
    </source>
</reference>
<gene>
    <name evidence="1" type="ORF">NQ176_g3163</name>
</gene>